<evidence type="ECO:0000313" key="8">
    <source>
        <dbReference type="Proteomes" id="UP000786183"/>
    </source>
</evidence>
<keyword evidence="4" id="KW-0812">Transmembrane</keyword>
<keyword evidence="2" id="KW-0121">Carboxypeptidase</keyword>
<name>A0ABS7WQJ1_9BACT</name>
<evidence type="ECO:0000256" key="4">
    <source>
        <dbReference type="SAM" id="Phobius"/>
    </source>
</evidence>
<dbReference type="Gene3D" id="3.30.450.330">
    <property type="match status" value="1"/>
</dbReference>
<dbReference type="SUPFAM" id="SSF56601">
    <property type="entry name" value="beta-lactamase/transpeptidase-like"/>
    <property type="match status" value="1"/>
</dbReference>
<sequence length="588" mass="66693">MFDSKRVAVGCFLAITFSFFLLILAIFSRYSHSNSFNLEKGERIRAIRGDIISSDGYTLVTSKKTFRAEIDLRSLDFDKLDYFLKLFGIYAFIDDSEIKKIKENILKAKKRNQANFVLSKDIDEKAASYLQELAQKINYSNIFKAFENKNKKIETRGLSIVEHKEDREFLKYDTLTPILGYSQLDLQNNIFANIPKKGLEKYYDDCLRAQSDYKISGIKGIGKNIVINKNSFLSSRIDGCKLYLNINLKLQKALERIASIANKEYDSKEVIIGVLNSDDASILALATSKRYDPYNRKSDLSYLNSSAVEFSYEPGSVIKPIAFANLLKLKRITPYELVKTYGGRYKLDRFTITDTHPMDSMIAEDIIVYSSNIGMVQISNKESVSELIDGYKEFNIGEKTGIDLPYEKAGFIKAANKTYDVEKNTMAYGYGFSSTFIQLLAAYNVFNNYGTYKIPKLAKAYSINGVYNELDNSYKKEVLPLEIAKQMNRILIKTANQKSLEKFWPIGINVGGKTGTARVNINGAYTKDYNANFFGFANDLNHRYTIGVLVISPNKDKKGYYAAQTALPVAALVINQLVEDAFLEPNYK</sequence>
<evidence type="ECO:0000256" key="2">
    <source>
        <dbReference type="ARBA" id="ARBA00022645"/>
    </source>
</evidence>
<proteinExistence type="predicted"/>
<dbReference type="InterPro" id="IPR001460">
    <property type="entry name" value="PCN-bd_Tpept"/>
</dbReference>
<dbReference type="Pfam" id="PF00905">
    <property type="entry name" value="Transpeptidase"/>
    <property type="match status" value="1"/>
</dbReference>
<protein>
    <submittedName>
        <fullName evidence="7">Penicillin-binding protein 2</fullName>
    </submittedName>
</protein>
<organism evidence="7 8">
    <name type="scientific">Campylobacter canadensis</name>
    <dbReference type="NCBI Taxonomy" id="449520"/>
    <lineage>
        <taxon>Bacteria</taxon>
        <taxon>Pseudomonadati</taxon>
        <taxon>Campylobacterota</taxon>
        <taxon>Epsilonproteobacteria</taxon>
        <taxon>Campylobacterales</taxon>
        <taxon>Campylobacteraceae</taxon>
        <taxon>Campylobacter</taxon>
    </lineage>
</organism>
<keyword evidence="8" id="KW-1185">Reference proteome</keyword>
<evidence type="ECO:0000256" key="3">
    <source>
        <dbReference type="ARBA" id="ARBA00023136"/>
    </source>
</evidence>
<keyword evidence="2" id="KW-0378">Hydrolase</keyword>
<dbReference type="SUPFAM" id="SSF56519">
    <property type="entry name" value="Penicillin binding protein dimerisation domain"/>
    <property type="match status" value="1"/>
</dbReference>
<comment type="caution">
    <text evidence="7">The sequence shown here is derived from an EMBL/GenBank/DDBJ whole genome shotgun (WGS) entry which is preliminary data.</text>
</comment>
<dbReference type="EMBL" id="JACGBB010000004">
    <property type="protein sequence ID" value="MBZ7987026.1"/>
    <property type="molecule type" value="Genomic_DNA"/>
</dbReference>
<accession>A0ABS7WQJ1</accession>
<dbReference type="InterPro" id="IPR012338">
    <property type="entry name" value="Beta-lactam/transpept-like"/>
</dbReference>
<keyword evidence="3 4" id="KW-0472">Membrane</keyword>
<keyword evidence="2" id="KW-0645">Protease</keyword>
<feature type="transmembrane region" description="Helical" evidence="4">
    <location>
        <begin position="7"/>
        <end position="27"/>
    </location>
</feature>
<dbReference type="InterPro" id="IPR050515">
    <property type="entry name" value="Beta-lactam/transpept"/>
</dbReference>
<evidence type="ECO:0000256" key="1">
    <source>
        <dbReference type="ARBA" id="ARBA00004370"/>
    </source>
</evidence>
<evidence type="ECO:0000259" key="5">
    <source>
        <dbReference type="Pfam" id="PF00905"/>
    </source>
</evidence>
<dbReference type="Proteomes" id="UP000786183">
    <property type="component" value="Unassembled WGS sequence"/>
</dbReference>
<comment type="subcellular location">
    <subcellularLocation>
        <location evidence="1">Membrane</location>
    </subcellularLocation>
</comment>
<reference evidence="7 8" key="1">
    <citation type="submission" date="2020-07" db="EMBL/GenBank/DDBJ databases">
        <title>Transfer of Campylobacter canadensis to the novel genus Avispirillum gen. nov., that also includes two novel species recovered from migratory waterfowl: Avispirillum anseris sp. nov. and Avispirillum brantae sp. nov.</title>
        <authorList>
            <person name="Miller W.G."/>
            <person name="Chapman M.H."/>
            <person name="Yee E."/>
            <person name="Inglis G.D."/>
        </authorList>
    </citation>
    <scope>NUCLEOTIDE SEQUENCE [LARGE SCALE GENOMIC DNA]</scope>
    <source>
        <strain evidence="7 8">L283</strain>
    </source>
</reference>
<dbReference type="Gene3D" id="3.40.710.10">
    <property type="entry name" value="DD-peptidase/beta-lactamase superfamily"/>
    <property type="match status" value="1"/>
</dbReference>
<feature type="domain" description="Penicillin-binding protein transpeptidase" evidence="5">
    <location>
        <begin position="272"/>
        <end position="566"/>
    </location>
</feature>
<dbReference type="InterPro" id="IPR036138">
    <property type="entry name" value="PBP_dimer_sf"/>
</dbReference>
<evidence type="ECO:0000313" key="7">
    <source>
        <dbReference type="EMBL" id="MBZ7987026.1"/>
    </source>
</evidence>
<dbReference type="Gene3D" id="3.90.1310.10">
    <property type="entry name" value="Penicillin-binding protein 2a (Domain 2)"/>
    <property type="match status" value="1"/>
</dbReference>
<keyword evidence="4" id="KW-1133">Transmembrane helix</keyword>
<evidence type="ECO:0000259" key="6">
    <source>
        <dbReference type="Pfam" id="PF03717"/>
    </source>
</evidence>
<gene>
    <name evidence="7" type="ORF">AVCANL283_02685</name>
</gene>
<dbReference type="InterPro" id="IPR005311">
    <property type="entry name" value="PBP_dimer"/>
</dbReference>
<dbReference type="PANTHER" id="PTHR30627">
    <property type="entry name" value="PEPTIDOGLYCAN D,D-TRANSPEPTIDASE"/>
    <property type="match status" value="1"/>
</dbReference>
<feature type="domain" description="Penicillin-binding protein dimerisation" evidence="6">
    <location>
        <begin position="44"/>
        <end position="215"/>
    </location>
</feature>
<dbReference type="PANTHER" id="PTHR30627:SF1">
    <property type="entry name" value="PEPTIDOGLYCAN D,D-TRANSPEPTIDASE FTSI"/>
    <property type="match status" value="1"/>
</dbReference>
<dbReference type="Pfam" id="PF03717">
    <property type="entry name" value="PBP_dimer"/>
    <property type="match status" value="1"/>
</dbReference>
<dbReference type="RefSeq" id="WP_224325213.1">
    <property type="nucleotide sequence ID" value="NZ_JACGBB010000004.1"/>
</dbReference>